<reference evidence="1 2" key="1">
    <citation type="submission" date="2019-10" db="EMBL/GenBank/DDBJ databases">
        <title>A soil myxobacterium in the family Polyangiaceae.</title>
        <authorList>
            <person name="Li Y."/>
            <person name="Wang J."/>
        </authorList>
    </citation>
    <scope>NUCLEOTIDE SEQUENCE [LARGE SCALE GENOMIC DNA]</scope>
    <source>
        <strain evidence="1 2">DSM 14734</strain>
    </source>
</reference>
<dbReference type="OrthoDB" id="1551011at2"/>
<dbReference type="RefSeq" id="WP_153819304.1">
    <property type="nucleotide sequence ID" value="NZ_WJIE01000003.1"/>
</dbReference>
<dbReference type="AlphaFoldDB" id="A0A6N7PKG9"/>
<organism evidence="1 2">
    <name type="scientific">Polyangium spumosum</name>
    <dbReference type="NCBI Taxonomy" id="889282"/>
    <lineage>
        <taxon>Bacteria</taxon>
        <taxon>Pseudomonadati</taxon>
        <taxon>Myxococcota</taxon>
        <taxon>Polyangia</taxon>
        <taxon>Polyangiales</taxon>
        <taxon>Polyangiaceae</taxon>
        <taxon>Polyangium</taxon>
    </lineage>
</organism>
<comment type="caution">
    <text evidence="1">The sequence shown here is derived from an EMBL/GenBank/DDBJ whole genome shotgun (WGS) entry which is preliminary data.</text>
</comment>
<gene>
    <name evidence="1" type="ORF">GF068_10825</name>
</gene>
<dbReference type="Proteomes" id="UP000440224">
    <property type="component" value="Unassembled WGS sequence"/>
</dbReference>
<name>A0A6N7PKG9_9BACT</name>
<sequence>MTAERWWRDEETGDLEIDVSAVSEPWRFDDEEHGIKHWKKVDFVFHWPETKELWLVEIKDPDNPYVQGDPARSIEDFKQKKLIHESLAPKAKDTFLHLLLDDALPAGTSITYIVLFACDALPPAKRAKYYRTAADELRRALGLPGPRGRSWVKADLYIKDCLILSLHEWNQEFGDRVKARRLSTV</sequence>
<evidence type="ECO:0000313" key="2">
    <source>
        <dbReference type="Proteomes" id="UP000440224"/>
    </source>
</evidence>
<evidence type="ECO:0000313" key="1">
    <source>
        <dbReference type="EMBL" id="MRG92419.1"/>
    </source>
</evidence>
<keyword evidence="2" id="KW-1185">Reference proteome</keyword>
<accession>A0A6N7PKG9</accession>
<dbReference type="EMBL" id="WJIE01000003">
    <property type="protein sequence ID" value="MRG92419.1"/>
    <property type="molecule type" value="Genomic_DNA"/>
</dbReference>
<proteinExistence type="predicted"/>
<protein>
    <submittedName>
        <fullName evidence="1">Uncharacterized protein</fullName>
    </submittedName>
</protein>